<evidence type="ECO:0000256" key="8">
    <source>
        <dbReference type="SAM" id="Phobius"/>
    </source>
</evidence>
<dbReference type="PANTHER" id="PTHR24221:SF590">
    <property type="entry name" value="COMPONENT LINKED WITH THE ASSEMBLY OF CYTOCHROME' TRANSPORT TRANSMEMBRANE ATP-BINDING PROTEIN ABC TRANSPORTER CYDD-RELATED"/>
    <property type="match status" value="1"/>
</dbReference>
<keyword evidence="5 8" id="KW-1133">Transmembrane helix</keyword>
<dbReference type="GO" id="GO:0016887">
    <property type="term" value="F:ATP hydrolysis activity"/>
    <property type="evidence" value="ECO:0007669"/>
    <property type="project" value="InterPro"/>
</dbReference>
<keyword evidence="4 11" id="KW-0067">ATP-binding</keyword>
<feature type="region of interest" description="Disordered" evidence="7">
    <location>
        <begin position="387"/>
        <end position="426"/>
    </location>
</feature>
<dbReference type="PANTHER" id="PTHR24221">
    <property type="entry name" value="ATP-BINDING CASSETTE SUB-FAMILY B"/>
    <property type="match status" value="1"/>
</dbReference>
<keyword evidence="2 8" id="KW-0812">Transmembrane</keyword>
<dbReference type="Gene3D" id="3.40.50.300">
    <property type="entry name" value="P-loop containing nucleotide triphosphate hydrolases"/>
    <property type="match status" value="1"/>
</dbReference>
<feature type="domain" description="ABC transporter" evidence="9">
    <location>
        <begin position="416"/>
        <end position="628"/>
    </location>
</feature>
<dbReference type="SUPFAM" id="SSF52540">
    <property type="entry name" value="P-loop containing nucleoside triphosphate hydrolases"/>
    <property type="match status" value="1"/>
</dbReference>
<evidence type="ECO:0000259" key="9">
    <source>
        <dbReference type="PROSITE" id="PS50893"/>
    </source>
</evidence>
<dbReference type="InterPro" id="IPR003593">
    <property type="entry name" value="AAA+_ATPase"/>
</dbReference>
<accession>A0A1L7R9I8</accession>
<dbReference type="AlphaFoldDB" id="A0A1L7R9I8"/>
<evidence type="ECO:0000256" key="5">
    <source>
        <dbReference type="ARBA" id="ARBA00022989"/>
    </source>
</evidence>
<reference evidence="11" key="1">
    <citation type="submission" date="2014-07" db="EMBL/GenBank/DDBJ databases">
        <authorList>
            <person name="Zhang J.E."/>
            <person name="Yang H."/>
            <person name="Guo J."/>
            <person name="Deng Z."/>
            <person name="Luo H."/>
            <person name="Luo M."/>
            <person name="Zhao B."/>
        </authorList>
    </citation>
    <scope>NUCLEOTIDE SEQUENCE</scope>
    <source>
        <strain evidence="11">AM4</strain>
    </source>
</reference>
<protein>
    <submittedName>
        <fullName evidence="11">Lipid A export ATP-binding/permease protein MsbA</fullName>
    </submittedName>
</protein>
<name>A0A1L7R9I8_9ACTO</name>
<dbReference type="GO" id="GO:0005886">
    <property type="term" value="C:plasma membrane"/>
    <property type="evidence" value="ECO:0007669"/>
    <property type="project" value="UniProtKB-SubCell"/>
</dbReference>
<dbReference type="PROSITE" id="PS50893">
    <property type="entry name" value="ABC_TRANSPORTER_2"/>
    <property type="match status" value="1"/>
</dbReference>
<feature type="region of interest" description="Disordered" evidence="7">
    <location>
        <begin position="350"/>
        <end position="373"/>
    </location>
</feature>
<organism evidence="11">
    <name type="scientific">Actinomyces succiniciruminis</name>
    <dbReference type="NCBI Taxonomy" id="1522002"/>
    <lineage>
        <taxon>Bacteria</taxon>
        <taxon>Bacillati</taxon>
        <taxon>Actinomycetota</taxon>
        <taxon>Actinomycetes</taxon>
        <taxon>Actinomycetales</taxon>
        <taxon>Actinomycetaceae</taxon>
        <taxon>Actinomyces</taxon>
    </lineage>
</organism>
<feature type="transmembrane region" description="Helical" evidence="8">
    <location>
        <begin position="36"/>
        <end position="56"/>
    </location>
</feature>
<keyword evidence="6 8" id="KW-0472">Membrane</keyword>
<dbReference type="InterPro" id="IPR011527">
    <property type="entry name" value="ABC1_TM_dom"/>
</dbReference>
<keyword evidence="3" id="KW-0547">Nucleotide-binding</keyword>
<dbReference type="RefSeq" id="WP_244671477.1">
    <property type="nucleotide sequence ID" value="NZ_LK995474.1"/>
</dbReference>
<evidence type="ECO:0000256" key="6">
    <source>
        <dbReference type="ARBA" id="ARBA00023136"/>
    </source>
</evidence>
<gene>
    <name evidence="11" type="ORF">AAM4_0612</name>
</gene>
<dbReference type="InterPro" id="IPR027417">
    <property type="entry name" value="P-loop_NTPase"/>
</dbReference>
<evidence type="ECO:0000256" key="7">
    <source>
        <dbReference type="SAM" id="MobiDB-lite"/>
    </source>
</evidence>
<dbReference type="GO" id="GO:0140359">
    <property type="term" value="F:ABC-type transporter activity"/>
    <property type="evidence" value="ECO:0007669"/>
    <property type="project" value="InterPro"/>
</dbReference>
<evidence type="ECO:0000256" key="3">
    <source>
        <dbReference type="ARBA" id="ARBA00022741"/>
    </source>
</evidence>
<comment type="subcellular location">
    <subcellularLocation>
        <location evidence="1">Cell membrane</location>
        <topology evidence="1">Multi-pass membrane protein</topology>
    </subcellularLocation>
</comment>
<dbReference type="InterPro" id="IPR039421">
    <property type="entry name" value="Type_1_exporter"/>
</dbReference>
<evidence type="ECO:0000256" key="4">
    <source>
        <dbReference type="ARBA" id="ARBA00022840"/>
    </source>
</evidence>
<evidence type="ECO:0000256" key="1">
    <source>
        <dbReference type="ARBA" id="ARBA00004651"/>
    </source>
</evidence>
<feature type="transmembrane region" description="Helical" evidence="8">
    <location>
        <begin position="164"/>
        <end position="183"/>
    </location>
</feature>
<dbReference type="GO" id="GO:0005524">
    <property type="term" value="F:ATP binding"/>
    <property type="evidence" value="ECO:0007669"/>
    <property type="project" value="UniProtKB-KW"/>
</dbReference>
<dbReference type="Pfam" id="PF00664">
    <property type="entry name" value="ABC_membrane"/>
    <property type="match status" value="1"/>
</dbReference>
<proteinExistence type="predicted"/>
<feature type="region of interest" description="Disordered" evidence="7">
    <location>
        <begin position="1"/>
        <end position="22"/>
    </location>
</feature>
<dbReference type="SMART" id="SM00382">
    <property type="entry name" value="AAA"/>
    <property type="match status" value="1"/>
</dbReference>
<dbReference type="Pfam" id="PF00005">
    <property type="entry name" value="ABC_tran"/>
    <property type="match status" value="1"/>
</dbReference>
<dbReference type="InterPro" id="IPR017871">
    <property type="entry name" value="ABC_transporter-like_CS"/>
</dbReference>
<dbReference type="InterPro" id="IPR036640">
    <property type="entry name" value="ABC1_TM_sf"/>
</dbReference>
<feature type="compositionally biased region" description="Low complexity" evidence="7">
    <location>
        <begin position="13"/>
        <end position="22"/>
    </location>
</feature>
<feature type="transmembrane region" description="Helical" evidence="8">
    <location>
        <begin position="273"/>
        <end position="295"/>
    </location>
</feature>
<dbReference type="SUPFAM" id="SSF90123">
    <property type="entry name" value="ABC transporter transmembrane region"/>
    <property type="match status" value="1"/>
</dbReference>
<dbReference type="PROSITE" id="PS00211">
    <property type="entry name" value="ABC_TRANSPORTER_1"/>
    <property type="match status" value="1"/>
</dbReference>
<evidence type="ECO:0000256" key="2">
    <source>
        <dbReference type="ARBA" id="ARBA00022692"/>
    </source>
</evidence>
<feature type="domain" description="ABC transmembrane type-1" evidence="10">
    <location>
        <begin position="40"/>
        <end position="334"/>
    </location>
</feature>
<sequence length="628" mass="63619">MMKTQPADRPRGSGSSAADPAAVAASKPRLGTRAGALANAAAAVLTAVGSLAEAWVLIAVARALASVASSAPALATLAGAAAAPGAAAHHLIVAAMAALGSAVCAAAVHYLAQASAATQEGALRRQVLAHLFDLGPAHASARTGATVTLLTDGAERVAAYRQTFLVPTIAAIASPLLVLALLGATVDPLSALVLATAFVGVPAFIVFLHRRLRRSSANSRAQRMRLSAEYLDAIQGLTTLVLARAANRRAADLEAFGEANRRAVMRLLAGNQLVILVTDGLFSLFLVTASTALALTRLGSGAIGLDGALALVLVSCILLQPLDRVGSFFYVGMGGMANQRALRRVLARRRPDGAAPQPDPDGPAGPGAAAHTGAPMVSLRGVTAVWEPRPADAGGHPGGHPGASATRGHPGGHPGPAAHPRPKPPAPVTVLADVNLELAPGERVAVVGASGAGKSTLMALIRGDLLPAAGTVRVDGIASTAATQDAIRAASAVVDQTTWLFTGTIADNLRLADPGATEARMWQALQAANLADEVRALPDGLNTDVGERGSRLSGGQAQRLSLARAFLADRPLLLLDEPTSQVDLASEAAIIDAIERLSVGRTVITVSHRAGATTAADRVVTVAEGTLR</sequence>
<dbReference type="EMBL" id="LK995474">
    <property type="protein sequence ID" value="CED90507.1"/>
    <property type="molecule type" value="Genomic_DNA"/>
</dbReference>
<feature type="compositionally biased region" description="Pro residues" evidence="7">
    <location>
        <begin position="417"/>
        <end position="426"/>
    </location>
</feature>
<feature type="compositionally biased region" description="Basic and acidic residues" evidence="7">
    <location>
        <begin position="1"/>
        <end position="11"/>
    </location>
</feature>
<dbReference type="Gene3D" id="1.20.1560.10">
    <property type="entry name" value="ABC transporter type 1, transmembrane domain"/>
    <property type="match status" value="1"/>
</dbReference>
<feature type="transmembrane region" description="Helical" evidence="8">
    <location>
        <begin position="89"/>
        <end position="112"/>
    </location>
</feature>
<feature type="transmembrane region" description="Helical" evidence="8">
    <location>
        <begin position="189"/>
        <end position="208"/>
    </location>
</feature>
<evidence type="ECO:0000259" key="10">
    <source>
        <dbReference type="PROSITE" id="PS50929"/>
    </source>
</evidence>
<dbReference type="PROSITE" id="PS50929">
    <property type="entry name" value="ABC_TM1F"/>
    <property type="match status" value="1"/>
</dbReference>
<evidence type="ECO:0000313" key="11">
    <source>
        <dbReference type="EMBL" id="CED90507.1"/>
    </source>
</evidence>
<dbReference type="InterPro" id="IPR003439">
    <property type="entry name" value="ABC_transporter-like_ATP-bd"/>
</dbReference>